<feature type="transmembrane region" description="Helical" evidence="6">
    <location>
        <begin position="142"/>
        <end position="160"/>
    </location>
</feature>
<feature type="transmembrane region" description="Helical" evidence="6">
    <location>
        <begin position="405"/>
        <end position="425"/>
    </location>
</feature>
<evidence type="ECO:0000256" key="3">
    <source>
        <dbReference type="ARBA" id="ARBA00022692"/>
    </source>
</evidence>
<feature type="transmembrane region" description="Helical" evidence="6">
    <location>
        <begin position="336"/>
        <end position="357"/>
    </location>
</feature>
<keyword evidence="3 6" id="KW-0812">Transmembrane</keyword>
<evidence type="ECO:0000313" key="7">
    <source>
        <dbReference type="EMBL" id="KAF2774104.1"/>
    </source>
</evidence>
<reference evidence="7" key="1">
    <citation type="journal article" date="2020" name="Stud. Mycol.">
        <title>101 Dothideomycetes genomes: a test case for predicting lifestyles and emergence of pathogens.</title>
        <authorList>
            <person name="Haridas S."/>
            <person name="Albert R."/>
            <person name="Binder M."/>
            <person name="Bloem J."/>
            <person name="Labutti K."/>
            <person name="Salamov A."/>
            <person name="Andreopoulos B."/>
            <person name="Baker S."/>
            <person name="Barry K."/>
            <person name="Bills G."/>
            <person name="Bluhm B."/>
            <person name="Cannon C."/>
            <person name="Castanera R."/>
            <person name="Culley D."/>
            <person name="Daum C."/>
            <person name="Ezra D."/>
            <person name="Gonzalez J."/>
            <person name="Henrissat B."/>
            <person name="Kuo A."/>
            <person name="Liang C."/>
            <person name="Lipzen A."/>
            <person name="Lutzoni F."/>
            <person name="Magnuson J."/>
            <person name="Mondo S."/>
            <person name="Nolan M."/>
            <person name="Ohm R."/>
            <person name="Pangilinan J."/>
            <person name="Park H.-J."/>
            <person name="Ramirez L."/>
            <person name="Alfaro M."/>
            <person name="Sun H."/>
            <person name="Tritt A."/>
            <person name="Yoshinaga Y."/>
            <person name="Zwiers L.-H."/>
            <person name="Turgeon B."/>
            <person name="Goodwin S."/>
            <person name="Spatafora J."/>
            <person name="Crous P."/>
            <person name="Grigoriev I."/>
        </authorList>
    </citation>
    <scope>NUCLEOTIDE SEQUENCE</scope>
    <source>
        <strain evidence="7">CBS 116005</strain>
    </source>
</reference>
<dbReference type="SUPFAM" id="SSF103473">
    <property type="entry name" value="MFS general substrate transporter"/>
    <property type="match status" value="1"/>
</dbReference>
<keyword evidence="4 6" id="KW-1133">Transmembrane helix</keyword>
<dbReference type="OrthoDB" id="2962993at2759"/>
<dbReference type="GO" id="GO:0016020">
    <property type="term" value="C:membrane"/>
    <property type="evidence" value="ECO:0007669"/>
    <property type="project" value="UniProtKB-SubCell"/>
</dbReference>
<dbReference type="EMBL" id="ML995808">
    <property type="protein sequence ID" value="KAF2774104.1"/>
    <property type="molecule type" value="Genomic_DNA"/>
</dbReference>
<evidence type="ECO:0000256" key="6">
    <source>
        <dbReference type="SAM" id="Phobius"/>
    </source>
</evidence>
<dbReference type="Pfam" id="PF07690">
    <property type="entry name" value="MFS_1"/>
    <property type="match status" value="1"/>
</dbReference>
<evidence type="ECO:0000256" key="2">
    <source>
        <dbReference type="ARBA" id="ARBA00022448"/>
    </source>
</evidence>
<dbReference type="AlphaFoldDB" id="A0A6G1LPL5"/>
<organism evidence="7 8">
    <name type="scientific">Teratosphaeria nubilosa</name>
    <dbReference type="NCBI Taxonomy" id="161662"/>
    <lineage>
        <taxon>Eukaryota</taxon>
        <taxon>Fungi</taxon>
        <taxon>Dikarya</taxon>
        <taxon>Ascomycota</taxon>
        <taxon>Pezizomycotina</taxon>
        <taxon>Dothideomycetes</taxon>
        <taxon>Dothideomycetidae</taxon>
        <taxon>Mycosphaerellales</taxon>
        <taxon>Teratosphaeriaceae</taxon>
        <taxon>Teratosphaeria</taxon>
    </lineage>
</organism>
<keyword evidence="8" id="KW-1185">Reference proteome</keyword>
<gene>
    <name evidence="7" type="ORF">EJ03DRAFT_386512</name>
</gene>
<evidence type="ECO:0000313" key="8">
    <source>
        <dbReference type="Proteomes" id="UP000799436"/>
    </source>
</evidence>
<dbReference type="Proteomes" id="UP000799436">
    <property type="component" value="Unassembled WGS sequence"/>
</dbReference>
<dbReference type="PANTHER" id="PTHR43791">
    <property type="entry name" value="PERMEASE-RELATED"/>
    <property type="match status" value="1"/>
</dbReference>
<feature type="transmembrane region" description="Helical" evidence="6">
    <location>
        <begin position="172"/>
        <end position="193"/>
    </location>
</feature>
<evidence type="ECO:0000256" key="5">
    <source>
        <dbReference type="ARBA" id="ARBA00023136"/>
    </source>
</evidence>
<evidence type="ECO:0000256" key="4">
    <source>
        <dbReference type="ARBA" id="ARBA00022989"/>
    </source>
</evidence>
<sequence length="444" mass="48759">MPPEQSQDANQNAHGLEVEEAKQLELSYVTESAKEKALLKKIDWRIIPSCWLLYAVSHIDRANINNARDGGMAEDLHLTSKQYDTGMLTFFASYMLCEVPSNMLFGHSRPSLYFPILAVLWGAVAACLGATQNYGQLVTLRLLLGIFEAGYVPRCVFYLSSWYKKFELTSRIALIYSSVAIVGAFSDLLAGAITRNMNGVGGILEGLTSVLRILACNRLALEGIGLAQGAHDKVNNWQALKMVCLDWRKWPLCLLFALVNGAQTMRYFVTSLAKELNNGAVKHNVTYAVAFFCILGACFTADRHKTIAPVMAAFSGAGFIFFLMTTVRNTPAMPRYLLSNLAFGAIYCCSPLARILTSHALAHPAKKRAVAFALINAIANGSAIFGPFSWPGRDAPTYIAGFRRMMLSISGMVVVDGLIDIPMACHRFANFNRKTTAYAIMEGK</sequence>
<feature type="transmembrane region" description="Helical" evidence="6">
    <location>
        <begin position="112"/>
        <end position="130"/>
    </location>
</feature>
<name>A0A6G1LPL5_9PEZI</name>
<keyword evidence="2" id="KW-0813">Transport</keyword>
<dbReference type="Gene3D" id="1.20.1250.20">
    <property type="entry name" value="MFS general substrate transporter like domains"/>
    <property type="match status" value="2"/>
</dbReference>
<feature type="transmembrane region" description="Helical" evidence="6">
    <location>
        <begin position="369"/>
        <end position="390"/>
    </location>
</feature>
<feature type="transmembrane region" description="Helical" evidence="6">
    <location>
        <begin position="306"/>
        <end position="324"/>
    </location>
</feature>
<dbReference type="GO" id="GO:0022857">
    <property type="term" value="F:transmembrane transporter activity"/>
    <property type="evidence" value="ECO:0007669"/>
    <property type="project" value="InterPro"/>
</dbReference>
<accession>A0A6G1LPL5</accession>
<dbReference type="InterPro" id="IPR011701">
    <property type="entry name" value="MFS"/>
</dbReference>
<dbReference type="InterPro" id="IPR036259">
    <property type="entry name" value="MFS_trans_sf"/>
</dbReference>
<comment type="subcellular location">
    <subcellularLocation>
        <location evidence="1">Membrane</location>
        <topology evidence="1">Multi-pass membrane protein</topology>
    </subcellularLocation>
</comment>
<evidence type="ECO:0000256" key="1">
    <source>
        <dbReference type="ARBA" id="ARBA00004141"/>
    </source>
</evidence>
<dbReference type="PANTHER" id="PTHR43791:SF38">
    <property type="entry name" value="MAJOR FACILITATOR SUPERFAMILY (MFS) PROFILE DOMAIN-CONTAINING PROTEIN"/>
    <property type="match status" value="1"/>
</dbReference>
<protein>
    <submittedName>
        <fullName evidence="7">MFS general substrate transporter</fullName>
    </submittedName>
</protein>
<proteinExistence type="predicted"/>
<keyword evidence="5 6" id="KW-0472">Membrane</keyword>
<feature type="transmembrane region" description="Helical" evidence="6">
    <location>
        <begin position="281"/>
        <end position="299"/>
    </location>
</feature>